<dbReference type="Proteomes" id="UP000295668">
    <property type="component" value="Unassembled WGS sequence"/>
</dbReference>
<evidence type="ECO:0000313" key="3">
    <source>
        <dbReference type="Proteomes" id="UP000295668"/>
    </source>
</evidence>
<keyword evidence="1" id="KW-0472">Membrane</keyword>
<keyword evidence="1" id="KW-1133">Transmembrane helix</keyword>
<proteinExistence type="predicted"/>
<keyword evidence="1" id="KW-0812">Transmembrane</keyword>
<accession>A0A4R5MP55</accession>
<organism evidence="2 3">
    <name type="scientific">Pedobacter changchengzhani</name>
    <dbReference type="NCBI Taxonomy" id="2529274"/>
    <lineage>
        <taxon>Bacteria</taxon>
        <taxon>Pseudomonadati</taxon>
        <taxon>Bacteroidota</taxon>
        <taxon>Sphingobacteriia</taxon>
        <taxon>Sphingobacteriales</taxon>
        <taxon>Sphingobacteriaceae</taxon>
        <taxon>Pedobacter</taxon>
    </lineage>
</organism>
<feature type="transmembrane region" description="Helical" evidence="1">
    <location>
        <begin position="33"/>
        <end position="53"/>
    </location>
</feature>
<feature type="transmembrane region" description="Helical" evidence="1">
    <location>
        <begin position="12"/>
        <end position="27"/>
    </location>
</feature>
<sequence>MTIISSKTHAVLDYLMVMVFLISPEVFNLGESASIICYALGGIHFLLTIMTDFSGGIFKIIKLKLHGLIELIVGVALILLAFIFFNKNAVEEIYFACVGLLILFIYMITDYKKLPPIITR</sequence>
<dbReference type="AlphaFoldDB" id="A0A4R5MP55"/>
<dbReference type="OrthoDB" id="129082at2"/>
<gene>
    <name evidence="2" type="ORF">EZJ43_00480</name>
</gene>
<reference evidence="2 3" key="1">
    <citation type="submission" date="2019-02" db="EMBL/GenBank/DDBJ databases">
        <title>Pedobacter sp. nov., a novel speices isolated from soil of pinguins habitat in Antarcitica.</title>
        <authorList>
            <person name="He R.-H."/>
        </authorList>
    </citation>
    <scope>NUCLEOTIDE SEQUENCE [LARGE SCALE GENOMIC DNA]</scope>
    <source>
        <strain evidence="2 3">E01020</strain>
    </source>
</reference>
<feature type="transmembrane region" description="Helical" evidence="1">
    <location>
        <begin position="93"/>
        <end position="111"/>
    </location>
</feature>
<evidence type="ECO:0000313" key="2">
    <source>
        <dbReference type="EMBL" id="TDG37607.1"/>
    </source>
</evidence>
<dbReference type="RefSeq" id="WP_133260696.1">
    <property type="nucleotide sequence ID" value="NZ_SJCY01000001.1"/>
</dbReference>
<keyword evidence="3" id="KW-1185">Reference proteome</keyword>
<protein>
    <submittedName>
        <fullName evidence="2">Uncharacterized protein</fullName>
    </submittedName>
</protein>
<dbReference type="EMBL" id="SJCY01000001">
    <property type="protein sequence ID" value="TDG37607.1"/>
    <property type="molecule type" value="Genomic_DNA"/>
</dbReference>
<comment type="caution">
    <text evidence="2">The sequence shown here is derived from an EMBL/GenBank/DDBJ whole genome shotgun (WGS) entry which is preliminary data.</text>
</comment>
<evidence type="ECO:0000256" key="1">
    <source>
        <dbReference type="SAM" id="Phobius"/>
    </source>
</evidence>
<name>A0A4R5MP55_9SPHI</name>
<feature type="transmembrane region" description="Helical" evidence="1">
    <location>
        <begin position="65"/>
        <end position="87"/>
    </location>
</feature>